<dbReference type="SUPFAM" id="SSF57424">
    <property type="entry name" value="LDL receptor-like module"/>
    <property type="match status" value="1"/>
</dbReference>
<feature type="disulfide bond" evidence="9">
    <location>
        <begin position="18"/>
        <end position="33"/>
    </location>
</feature>
<evidence type="ECO:0000313" key="12">
    <source>
        <dbReference type="EMBL" id="NXG42853.1"/>
    </source>
</evidence>
<evidence type="ECO:0000256" key="4">
    <source>
        <dbReference type="ARBA" id="ARBA00022989"/>
    </source>
</evidence>
<keyword evidence="2 11" id="KW-0812">Transmembrane</keyword>
<evidence type="ECO:0000313" key="13">
    <source>
        <dbReference type="Proteomes" id="UP000574528"/>
    </source>
</evidence>
<keyword evidence="4 11" id="KW-1133">Transmembrane helix</keyword>
<gene>
    <name evidence="12" type="primary">Rsvr</name>
    <name evidence="12" type="ORF">PSIHAE_R13845</name>
</gene>
<dbReference type="InterPro" id="IPR036055">
    <property type="entry name" value="LDL_receptor-like_sf"/>
</dbReference>
<feature type="compositionally biased region" description="Acidic residues" evidence="10">
    <location>
        <begin position="26"/>
        <end position="46"/>
    </location>
</feature>
<comment type="subcellular location">
    <subcellularLocation>
        <location evidence="1">Membrane</location>
        <topology evidence="1">Single-pass membrane protein</topology>
    </subcellularLocation>
</comment>
<protein>
    <submittedName>
        <fullName evidence="12">RSVR protein</fullName>
    </submittedName>
</protein>
<keyword evidence="3" id="KW-0677">Repeat</keyword>
<comment type="caution">
    <text evidence="12">The sequence shown here is derived from an EMBL/GenBank/DDBJ whole genome shotgun (WGS) entry which is preliminary data.</text>
</comment>
<dbReference type="GO" id="GO:0006898">
    <property type="term" value="P:receptor-mediated endocytosis"/>
    <property type="evidence" value="ECO:0007669"/>
    <property type="project" value="TreeGrafter"/>
</dbReference>
<dbReference type="SMART" id="SM00192">
    <property type="entry name" value="LDLa"/>
    <property type="match status" value="1"/>
</dbReference>
<dbReference type="PANTHER" id="PTHR22722">
    <property type="entry name" value="LOW-DENSITY LIPOPROTEIN RECEPTOR-RELATED PROTEIN 2-RELATED"/>
    <property type="match status" value="1"/>
</dbReference>
<comment type="caution">
    <text evidence="9">Lacks conserved residue(s) required for the propagation of feature annotation.</text>
</comment>
<dbReference type="Gene3D" id="4.10.400.10">
    <property type="entry name" value="Low-density Lipoprotein Receptor"/>
    <property type="match status" value="1"/>
</dbReference>
<feature type="region of interest" description="Disordered" evidence="10">
    <location>
        <begin position="26"/>
        <end position="75"/>
    </location>
</feature>
<feature type="transmembrane region" description="Helical" evidence="11">
    <location>
        <begin position="86"/>
        <end position="113"/>
    </location>
</feature>
<proteinExistence type="predicted"/>
<dbReference type="GO" id="GO:0042562">
    <property type="term" value="F:hormone binding"/>
    <property type="evidence" value="ECO:0007669"/>
    <property type="project" value="TreeGrafter"/>
</dbReference>
<keyword evidence="6 9" id="KW-1015">Disulfide bond</keyword>
<accession>A0A7K9BRA2</accession>
<dbReference type="InterPro" id="IPR051221">
    <property type="entry name" value="LDLR-related"/>
</dbReference>
<evidence type="ECO:0000256" key="9">
    <source>
        <dbReference type="PROSITE-ProRule" id="PRU00124"/>
    </source>
</evidence>
<keyword evidence="7" id="KW-0675">Receptor</keyword>
<evidence type="ECO:0000256" key="3">
    <source>
        <dbReference type="ARBA" id="ARBA00022737"/>
    </source>
</evidence>
<dbReference type="AlphaFoldDB" id="A0A7K9BRA2"/>
<evidence type="ECO:0000256" key="7">
    <source>
        <dbReference type="ARBA" id="ARBA00023170"/>
    </source>
</evidence>
<dbReference type="EMBL" id="VWZI01004354">
    <property type="protein sequence ID" value="NXG42853.1"/>
    <property type="molecule type" value="Genomic_DNA"/>
</dbReference>
<feature type="non-terminal residue" evidence="12">
    <location>
        <position position="1"/>
    </location>
</feature>
<dbReference type="GO" id="GO:0043235">
    <property type="term" value="C:receptor complex"/>
    <property type="evidence" value="ECO:0007669"/>
    <property type="project" value="TreeGrafter"/>
</dbReference>
<keyword evidence="8" id="KW-0325">Glycoprotein</keyword>
<dbReference type="PROSITE" id="PS01209">
    <property type="entry name" value="LDLRA_1"/>
    <property type="match status" value="1"/>
</dbReference>
<keyword evidence="5 11" id="KW-0472">Membrane</keyword>
<dbReference type="OrthoDB" id="9990982at2759"/>
<dbReference type="GO" id="GO:0016324">
    <property type="term" value="C:apical plasma membrane"/>
    <property type="evidence" value="ECO:0007669"/>
    <property type="project" value="TreeGrafter"/>
</dbReference>
<evidence type="ECO:0000256" key="10">
    <source>
        <dbReference type="SAM" id="MobiDB-lite"/>
    </source>
</evidence>
<reference evidence="12 13" key="1">
    <citation type="submission" date="2019-09" db="EMBL/GenBank/DDBJ databases">
        <title>Bird 10,000 Genomes (B10K) Project - Family phase.</title>
        <authorList>
            <person name="Zhang G."/>
        </authorList>
    </citation>
    <scope>NUCLEOTIDE SEQUENCE [LARGE SCALE GENOMIC DNA]</scope>
    <source>
        <strain evidence="12">B10K-DU-001-24</strain>
        <tissue evidence="12">Muscle</tissue>
    </source>
</reference>
<feature type="disulfide bond" evidence="9">
    <location>
        <begin position="6"/>
        <end position="24"/>
    </location>
</feature>
<dbReference type="CDD" id="cd00112">
    <property type="entry name" value="LDLa"/>
    <property type="match status" value="1"/>
</dbReference>
<evidence type="ECO:0000256" key="1">
    <source>
        <dbReference type="ARBA" id="ARBA00004167"/>
    </source>
</evidence>
<dbReference type="InterPro" id="IPR023415">
    <property type="entry name" value="LDLR_class-A_CS"/>
</dbReference>
<name>A0A7K9BRA2_9PICI</name>
<dbReference type="PROSITE" id="PS50068">
    <property type="entry name" value="LDLRA_2"/>
    <property type="match status" value="1"/>
</dbReference>
<evidence type="ECO:0000256" key="6">
    <source>
        <dbReference type="ARBA" id="ARBA00023157"/>
    </source>
</evidence>
<dbReference type="PANTHER" id="PTHR22722:SF15">
    <property type="entry name" value="LOW-DENSITY LIPOPROTEIN RECEPTOR-RELATED"/>
    <property type="match status" value="1"/>
</dbReference>
<dbReference type="Proteomes" id="UP000574528">
    <property type="component" value="Unassembled WGS sequence"/>
</dbReference>
<keyword evidence="13" id="KW-1185">Reference proteome</keyword>
<evidence type="ECO:0000256" key="2">
    <source>
        <dbReference type="ARBA" id="ARBA00022692"/>
    </source>
</evidence>
<dbReference type="InterPro" id="IPR002172">
    <property type="entry name" value="LDrepeatLR_classA_rpt"/>
</dbReference>
<sequence>PEHFPCQPGSCIPIEWRCDGHPDCDDGGDEEGCDEQPDCGDGEGEWGCEAATPTEPNPADAWVTPPRTSAALPVDSAGTGLRTQTAWFSASALSSLVLLSILVAVGSIAVWGLSQAKNRSDIFSLEKASREQLMPDKSQ</sequence>
<evidence type="ECO:0000256" key="11">
    <source>
        <dbReference type="SAM" id="Phobius"/>
    </source>
</evidence>
<organism evidence="12 13">
    <name type="scientific">Psilopogon haemacephalus</name>
    <name type="common">coppersmith barbet</name>
    <dbReference type="NCBI Taxonomy" id="2585815"/>
    <lineage>
        <taxon>Eukaryota</taxon>
        <taxon>Metazoa</taxon>
        <taxon>Chordata</taxon>
        <taxon>Craniata</taxon>
        <taxon>Vertebrata</taxon>
        <taxon>Euteleostomi</taxon>
        <taxon>Archelosauria</taxon>
        <taxon>Archosauria</taxon>
        <taxon>Dinosauria</taxon>
        <taxon>Saurischia</taxon>
        <taxon>Theropoda</taxon>
        <taxon>Coelurosauria</taxon>
        <taxon>Aves</taxon>
        <taxon>Neognathae</taxon>
        <taxon>Neoaves</taxon>
        <taxon>Telluraves</taxon>
        <taxon>Coraciimorphae</taxon>
        <taxon>Piciformes</taxon>
        <taxon>Megalaimidae</taxon>
        <taxon>Psilopogon</taxon>
    </lineage>
</organism>
<feature type="non-terminal residue" evidence="12">
    <location>
        <position position="139"/>
    </location>
</feature>
<evidence type="ECO:0000256" key="5">
    <source>
        <dbReference type="ARBA" id="ARBA00023136"/>
    </source>
</evidence>
<dbReference type="Pfam" id="PF00057">
    <property type="entry name" value="Ldl_recept_a"/>
    <property type="match status" value="1"/>
</dbReference>
<evidence type="ECO:0000256" key="8">
    <source>
        <dbReference type="ARBA" id="ARBA00023180"/>
    </source>
</evidence>